<sequence length="149" mass="16115">MKHRDYCSGPIRDWERELQKRLIADDVRVSLADSAILNQSPSSTPSYPFLPVTSGSLILGNDTSVYKNTTPISYTRLVPNPQLSSFYVLNLTGTSVGGVALSSPSFGKGGILIDSGTVITRLPPSIYEAIKAEFLKQFSGYPPAPSFSN</sequence>
<feature type="domain" description="Xylanase inhibitor C-terminal" evidence="1">
    <location>
        <begin position="87"/>
        <end position="141"/>
    </location>
</feature>
<dbReference type="PANTHER" id="PTHR13683">
    <property type="entry name" value="ASPARTYL PROTEASES"/>
    <property type="match status" value="1"/>
</dbReference>
<dbReference type="InterPro" id="IPR001461">
    <property type="entry name" value="Aspartic_peptidase_A1"/>
</dbReference>
<reference evidence="2" key="2">
    <citation type="journal article" date="2024" name="Plant">
        <title>Genomic evolution and insights into agronomic trait innovations of Sesamum species.</title>
        <authorList>
            <person name="Miao H."/>
            <person name="Wang L."/>
            <person name="Qu L."/>
            <person name="Liu H."/>
            <person name="Sun Y."/>
            <person name="Le M."/>
            <person name="Wang Q."/>
            <person name="Wei S."/>
            <person name="Zheng Y."/>
            <person name="Lin W."/>
            <person name="Duan Y."/>
            <person name="Cao H."/>
            <person name="Xiong S."/>
            <person name="Wang X."/>
            <person name="Wei L."/>
            <person name="Li C."/>
            <person name="Ma Q."/>
            <person name="Ju M."/>
            <person name="Zhao R."/>
            <person name="Li G."/>
            <person name="Mu C."/>
            <person name="Tian Q."/>
            <person name="Mei H."/>
            <person name="Zhang T."/>
            <person name="Gao T."/>
            <person name="Zhang H."/>
        </authorList>
    </citation>
    <scope>NUCLEOTIDE SEQUENCE</scope>
    <source>
        <strain evidence="2">G02</strain>
    </source>
</reference>
<keyword evidence="2" id="KW-0645">Protease</keyword>
<keyword evidence="2" id="KW-0378">Hydrolase</keyword>
<dbReference type="GO" id="GO:0004190">
    <property type="term" value="F:aspartic-type endopeptidase activity"/>
    <property type="evidence" value="ECO:0007669"/>
    <property type="project" value="InterPro"/>
</dbReference>
<comment type="caution">
    <text evidence="2">The sequence shown here is derived from an EMBL/GenBank/DDBJ whole genome shotgun (WGS) entry which is preliminary data.</text>
</comment>
<dbReference type="GO" id="GO:0006508">
    <property type="term" value="P:proteolysis"/>
    <property type="evidence" value="ECO:0007669"/>
    <property type="project" value="UniProtKB-KW"/>
</dbReference>
<proteinExistence type="predicted"/>
<dbReference type="Gene3D" id="2.40.70.10">
    <property type="entry name" value="Acid Proteases"/>
    <property type="match status" value="1"/>
</dbReference>
<dbReference type="PANTHER" id="PTHR13683:SF827">
    <property type="entry name" value="PEPTIDASE A1 DOMAIN-CONTAINING PROTEIN"/>
    <property type="match status" value="1"/>
</dbReference>
<organism evidence="2">
    <name type="scientific">Sesamum radiatum</name>
    <name type="common">Black benniseed</name>
    <dbReference type="NCBI Taxonomy" id="300843"/>
    <lineage>
        <taxon>Eukaryota</taxon>
        <taxon>Viridiplantae</taxon>
        <taxon>Streptophyta</taxon>
        <taxon>Embryophyta</taxon>
        <taxon>Tracheophyta</taxon>
        <taxon>Spermatophyta</taxon>
        <taxon>Magnoliopsida</taxon>
        <taxon>eudicotyledons</taxon>
        <taxon>Gunneridae</taxon>
        <taxon>Pentapetalae</taxon>
        <taxon>asterids</taxon>
        <taxon>lamiids</taxon>
        <taxon>Lamiales</taxon>
        <taxon>Pedaliaceae</taxon>
        <taxon>Sesamum</taxon>
    </lineage>
</organism>
<dbReference type="Pfam" id="PF14541">
    <property type="entry name" value="TAXi_C"/>
    <property type="match status" value="1"/>
</dbReference>
<accession>A0AAW2VNP6</accession>
<dbReference type="EMBL" id="JACGWJ010000003">
    <property type="protein sequence ID" value="KAL0429692.1"/>
    <property type="molecule type" value="Genomic_DNA"/>
</dbReference>
<dbReference type="InterPro" id="IPR021109">
    <property type="entry name" value="Peptidase_aspartic_dom_sf"/>
</dbReference>
<reference evidence="2" key="1">
    <citation type="submission" date="2020-06" db="EMBL/GenBank/DDBJ databases">
        <authorList>
            <person name="Li T."/>
            <person name="Hu X."/>
            <person name="Zhang T."/>
            <person name="Song X."/>
            <person name="Zhang H."/>
            <person name="Dai N."/>
            <person name="Sheng W."/>
            <person name="Hou X."/>
            <person name="Wei L."/>
        </authorList>
    </citation>
    <scope>NUCLEOTIDE SEQUENCE</scope>
    <source>
        <strain evidence="2">G02</strain>
        <tissue evidence="2">Leaf</tissue>
    </source>
</reference>
<evidence type="ECO:0000259" key="1">
    <source>
        <dbReference type="Pfam" id="PF14541"/>
    </source>
</evidence>
<gene>
    <name evidence="2" type="ORF">Sradi_0595200</name>
</gene>
<dbReference type="AlphaFoldDB" id="A0AAW2VNP6"/>
<dbReference type="SUPFAM" id="SSF50630">
    <property type="entry name" value="Acid proteases"/>
    <property type="match status" value="1"/>
</dbReference>
<protein>
    <submittedName>
        <fullName evidence="2">Aspartyl protease family protein</fullName>
    </submittedName>
</protein>
<name>A0AAW2VNP6_SESRA</name>
<evidence type="ECO:0000313" key="2">
    <source>
        <dbReference type="EMBL" id="KAL0429692.1"/>
    </source>
</evidence>
<dbReference type="InterPro" id="IPR032799">
    <property type="entry name" value="TAXi_C"/>
</dbReference>